<evidence type="ECO:0000313" key="2">
    <source>
        <dbReference type="Proteomes" id="UP001499841"/>
    </source>
</evidence>
<dbReference type="SUPFAM" id="SSF55961">
    <property type="entry name" value="Bet v1-like"/>
    <property type="match status" value="1"/>
</dbReference>
<protein>
    <recommendedName>
        <fullName evidence="3">SRPBCC family protein</fullName>
    </recommendedName>
</protein>
<organism evidence="1 2">
    <name type="scientific">Georgenia daeguensis</name>
    <dbReference type="NCBI Taxonomy" id="908355"/>
    <lineage>
        <taxon>Bacteria</taxon>
        <taxon>Bacillati</taxon>
        <taxon>Actinomycetota</taxon>
        <taxon>Actinomycetes</taxon>
        <taxon>Micrococcales</taxon>
        <taxon>Bogoriellaceae</taxon>
        <taxon>Georgenia</taxon>
    </lineage>
</organism>
<sequence length="212" mass="22673">MGARTTPAPLVALTVAAAAAVALRRTLLRWGASPEEVAASLPGDEILPDAGVVATRASDVAAPPEEVWPWLAQLGQGRGGFYTYDALENLAGCDIHSAETVVAAWQDVAVGDQVRLAPELGLDVADVRAGEHLVLHGGVAPGTASPPYDFTWAFVLRPDGDGGTRLVVRERYRTAHHWVRPLLEAVSLVSFVMTERMLRGIRERAERGTVRP</sequence>
<accession>A0ABP8ETM4</accession>
<dbReference type="Proteomes" id="UP001499841">
    <property type="component" value="Unassembled WGS sequence"/>
</dbReference>
<reference evidence="2" key="1">
    <citation type="journal article" date="2019" name="Int. J. Syst. Evol. Microbiol.">
        <title>The Global Catalogue of Microorganisms (GCM) 10K type strain sequencing project: providing services to taxonomists for standard genome sequencing and annotation.</title>
        <authorList>
            <consortium name="The Broad Institute Genomics Platform"/>
            <consortium name="The Broad Institute Genome Sequencing Center for Infectious Disease"/>
            <person name="Wu L."/>
            <person name="Ma J."/>
        </authorList>
    </citation>
    <scope>NUCLEOTIDE SEQUENCE [LARGE SCALE GENOMIC DNA]</scope>
    <source>
        <strain evidence="2">JCM 17459</strain>
    </source>
</reference>
<dbReference type="EMBL" id="BAABBA010000007">
    <property type="protein sequence ID" value="GAA4287331.1"/>
    <property type="molecule type" value="Genomic_DNA"/>
</dbReference>
<evidence type="ECO:0000313" key="1">
    <source>
        <dbReference type="EMBL" id="GAA4287331.1"/>
    </source>
</evidence>
<gene>
    <name evidence="1" type="ORF">GCM10022262_16900</name>
</gene>
<evidence type="ECO:0008006" key="3">
    <source>
        <dbReference type="Google" id="ProtNLM"/>
    </source>
</evidence>
<keyword evidence="2" id="KW-1185">Reference proteome</keyword>
<proteinExistence type="predicted"/>
<name>A0ABP8ETM4_9MICO</name>
<dbReference type="RefSeq" id="WP_345039864.1">
    <property type="nucleotide sequence ID" value="NZ_BAABBA010000007.1"/>
</dbReference>
<comment type="caution">
    <text evidence="1">The sequence shown here is derived from an EMBL/GenBank/DDBJ whole genome shotgun (WGS) entry which is preliminary data.</text>
</comment>